<organism evidence="1 2">
    <name type="scientific">Gossypium darwinii</name>
    <name type="common">Darwin's cotton</name>
    <name type="synonym">Gossypium barbadense var. darwinii</name>
    <dbReference type="NCBI Taxonomy" id="34276"/>
    <lineage>
        <taxon>Eukaryota</taxon>
        <taxon>Viridiplantae</taxon>
        <taxon>Streptophyta</taxon>
        <taxon>Embryophyta</taxon>
        <taxon>Tracheophyta</taxon>
        <taxon>Spermatophyta</taxon>
        <taxon>Magnoliopsida</taxon>
        <taxon>eudicotyledons</taxon>
        <taxon>Gunneridae</taxon>
        <taxon>Pentapetalae</taxon>
        <taxon>rosids</taxon>
        <taxon>malvids</taxon>
        <taxon>Malvales</taxon>
        <taxon>Malvaceae</taxon>
        <taxon>Malvoideae</taxon>
        <taxon>Gossypium</taxon>
    </lineage>
</organism>
<accession>A0A5D2EPW9</accession>
<sequence length="70" mass="7987">MYGHQCHCHLLEVMLQYRKIWLTDSSCSPHSGHRATYLSLRAFKLLNVGKKLLLVPDMLSVHFPAGLIPL</sequence>
<protein>
    <submittedName>
        <fullName evidence="1">Uncharacterized protein</fullName>
    </submittedName>
</protein>
<dbReference type="AlphaFoldDB" id="A0A5D2EPW9"/>
<name>A0A5D2EPW9_GOSDA</name>
<proteinExistence type="predicted"/>
<keyword evidence="2" id="KW-1185">Reference proteome</keyword>
<dbReference type="EMBL" id="CM017698">
    <property type="protein sequence ID" value="TYG95686.1"/>
    <property type="molecule type" value="Genomic_DNA"/>
</dbReference>
<reference evidence="1 2" key="1">
    <citation type="submission" date="2019-06" db="EMBL/GenBank/DDBJ databases">
        <title>WGS assembly of Gossypium darwinii.</title>
        <authorList>
            <person name="Chen Z.J."/>
            <person name="Sreedasyam A."/>
            <person name="Ando A."/>
            <person name="Song Q."/>
            <person name="De L."/>
            <person name="Hulse-Kemp A."/>
            <person name="Ding M."/>
            <person name="Ye W."/>
            <person name="Kirkbride R."/>
            <person name="Jenkins J."/>
            <person name="Plott C."/>
            <person name="Lovell J."/>
            <person name="Lin Y.-M."/>
            <person name="Vaughn R."/>
            <person name="Liu B."/>
            <person name="Li W."/>
            <person name="Simpson S."/>
            <person name="Scheffler B."/>
            <person name="Saski C."/>
            <person name="Grover C."/>
            <person name="Hu G."/>
            <person name="Conover J."/>
            <person name="Carlson J."/>
            <person name="Shu S."/>
            <person name="Boston L."/>
            <person name="Williams M."/>
            <person name="Peterson D."/>
            <person name="Mcgee K."/>
            <person name="Jones D."/>
            <person name="Wendel J."/>
            <person name="Stelly D."/>
            <person name="Grimwood J."/>
            <person name="Schmutz J."/>
        </authorList>
    </citation>
    <scope>NUCLEOTIDE SEQUENCE [LARGE SCALE GENOMIC DNA]</scope>
    <source>
        <strain evidence="1">1808015.09</strain>
    </source>
</reference>
<gene>
    <name evidence="1" type="ORF">ES288_A11G288600v1</name>
</gene>
<evidence type="ECO:0000313" key="1">
    <source>
        <dbReference type="EMBL" id="TYG95686.1"/>
    </source>
</evidence>
<dbReference type="Proteomes" id="UP000323506">
    <property type="component" value="Chromosome A11"/>
</dbReference>
<evidence type="ECO:0000313" key="2">
    <source>
        <dbReference type="Proteomes" id="UP000323506"/>
    </source>
</evidence>